<name>A0A7M7MXG7_STRPU</name>
<feature type="region of interest" description="Disordered" evidence="1">
    <location>
        <begin position="117"/>
        <end position="194"/>
    </location>
</feature>
<sequence length="336" mass="37602">MEPFFCPPYYPSRFYGSEPPVLSHDWMLDMGSWYDGRMQPFAHPPFGYHRQVHYPVATRQGREDGIIRGDVFTPLRSRAASVRLPFQQLFDDKLFGSGLADDVICLLEQHSQKLDEANKTSGEGLKNEANKTSGEELKSKANKTSGEGLKTSTNDHEDSSGASAPTENVDLTKPSTSSAEPTSKESSRSGDDVRKEIAEKRRADPCEGYMLQFERSPHGLYRPVYSPVSLRRKQESAPVKQLLDDDFFKSVFTDDLLSLIEHHVSEADDAYRWKSGTTATDASSSEGAVARKEDIVQSGKSFNVSLKLGDRLPPRERSCQPGWSKGDREREAGRTW</sequence>
<evidence type="ECO:0000313" key="3">
    <source>
        <dbReference type="Proteomes" id="UP000007110"/>
    </source>
</evidence>
<feature type="compositionally biased region" description="Basic and acidic residues" evidence="1">
    <location>
        <begin position="125"/>
        <end position="139"/>
    </location>
</feature>
<dbReference type="EnsemblMetazoa" id="XM_030971989">
    <property type="protein sequence ID" value="XP_030827849"/>
    <property type="gene ID" value="LOC115919133"/>
</dbReference>
<organism evidence="2 3">
    <name type="scientific">Strongylocentrotus purpuratus</name>
    <name type="common">Purple sea urchin</name>
    <dbReference type="NCBI Taxonomy" id="7668"/>
    <lineage>
        <taxon>Eukaryota</taxon>
        <taxon>Metazoa</taxon>
        <taxon>Echinodermata</taxon>
        <taxon>Eleutherozoa</taxon>
        <taxon>Echinozoa</taxon>
        <taxon>Echinoidea</taxon>
        <taxon>Euechinoidea</taxon>
        <taxon>Echinacea</taxon>
        <taxon>Camarodonta</taxon>
        <taxon>Echinidea</taxon>
        <taxon>Strongylocentrotidae</taxon>
        <taxon>Strongylocentrotus</taxon>
    </lineage>
</organism>
<protein>
    <submittedName>
        <fullName evidence="2">Uncharacterized protein</fullName>
    </submittedName>
</protein>
<keyword evidence="3" id="KW-1185">Reference proteome</keyword>
<feature type="region of interest" description="Disordered" evidence="1">
    <location>
        <begin position="307"/>
        <end position="336"/>
    </location>
</feature>
<dbReference type="OMA" id="HRRPFRY"/>
<evidence type="ECO:0000313" key="2">
    <source>
        <dbReference type="EnsemblMetazoa" id="XP_030827849"/>
    </source>
</evidence>
<dbReference type="Proteomes" id="UP000007110">
    <property type="component" value="Unassembled WGS sequence"/>
</dbReference>
<dbReference type="AlphaFoldDB" id="A0A7M7MXG7"/>
<dbReference type="GeneID" id="115919133"/>
<feature type="compositionally biased region" description="Basic and acidic residues" evidence="1">
    <location>
        <begin position="182"/>
        <end position="194"/>
    </location>
</feature>
<feature type="compositionally biased region" description="Basic and acidic residues" evidence="1">
    <location>
        <begin position="308"/>
        <end position="318"/>
    </location>
</feature>
<dbReference type="RefSeq" id="XP_030827849.1">
    <property type="nucleotide sequence ID" value="XM_030971989.1"/>
</dbReference>
<evidence type="ECO:0000256" key="1">
    <source>
        <dbReference type="SAM" id="MobiDB-lite"/>
    </source>
</evidence>
<reference evidence="3" key="1">
    <citation type="submission" date="2015-02" db="EMBL/GenBank/DDBJ databases">
        <title>Genome sequencing for Strongylocentrotus purpuratus.</title>
        <authorList>
            <person name="Murali S."/>
            <person name="Liu Y."/>
            <person name="Vee V."/>
            <person name="English A."/>
            <person name="Wang M."/>
            <person name="Skinner E."/>
            <person name="Han Y."/>
            <person name="Muzny D.M."/>
            <person name="Worley K.C."/>
            <person name="Gibbs R.A."/>
        </authorList>
    </citation>
    <scope>NUCLEOTIDE SEQUENCE</scope>
</reference>
<feature type="compositionally biased region" description="Basic and acidic residues" evidence="1">
    <location>
        <begin position="325"/>
        <end position="336"/>
    </location>
</feature>
<proteinExistence type="predicted"/>
<accession>A0A7M7MXG7</accession>
<reference evidence="2" key="2">
    <citation type="submission" date="2021-01" db="UniProtKB">
        <authorList>
            <consortium name="EnsemblMetazoa"/>
        </authorList>
    </citation>
    <scope>IDENTIFICATION</scope>
</reference>